<dbReference type="Proteomes" id="UP000323128">
    <property type="component" value="Chromosome"/>
</dbReference>
<dbReference type="EMBL" id="CP030010">
    <property type="protein sequence ID" value="WLD56181.1"/>
    <property type="molecule type" value="Genomic_DNA"/>
</dbReference>
<proteinExistence type="predicted"/>
<name>A0ACD4UKB1_STRSU</name>
<reference evidence="1 2" key="1">
    <citation type="journal article" date="2021" name="Front. Microbiol.">
        <title>Comparative Virulence and Genomic Analysis of Streptococcus suis Isolates.</title>
        <authorList>
            <person name="Nicholson T.L."/>
            <person name="Waack U."/>
            <person name="Anderson T.K."/>
            <person name="Bayles D.O."/>
            <person name="Zaia S.R."/>
            <person name="Goertz I."/>
            <person name="Eppinger M."/>
            <person name="Hau S.J."/>
            <person name="Brockmeier S.L."/>
            <person name="Shore S.M."/>
        </authorList>
    </citation>
    <scope>NUCLEOTIDE SEQUENCE [LARGE SCALE GENOMIC DNA]</scope>
    <source>
        <strain evidence="1 2">SRD478</strain>
    </source>
</reference>
<evidence type="ECO:0000313" key="1">
    <source>
        <dbReference type="EMBL" id="WLD56181.1"/>
    </source>
</evidence>
<protein>
    <submittedName>
        <fullName evidence="1">Uncharacterized protein</fullName>
    </submittedName>
</protein>
<evidence type="ECO:0000313" key="2">
    <source>
        <dbReference type="Proteomes" id="UP000323128"/>
    </source>
</evidence>
<organism evidence="1 2">
    <name type="scientific">Streptococcus suis</name>
    <dbReference type="NCBI Taxonomy" id="1307"/>
    <lineage>
        <taxon>Bacteria</taxon>
        <taxon>Bacillati</taxon>
        <taxon>Bacillota</taxon>
        <taxon>Bacilli</taxon>
        <taxon>Lactobacillales</taxon>
        <taxon>Streptococcaceae</taxon>
        <taxon>Streptococcus</taxon>
    </lineage>
</organism>
<sequence length="32" mass="3780">MSNETIIITFLLPLLVGILTVLFEYWLNNRNK</sequence>
<gene>
    <name evidence="1" type="ORF">A7J08_10185</name>
</gene>
<accession>A0ACD4UKB1</accession>